<accession>A0A2G8TF29</accession>
<comment type="caution">
    <text evidence="1">The sequence shown here is derived from an EMBL/GenBank/DDBJ whole genome shotgun (WGS) entry which is preliminary data.</text>
</comment>
<dbReference type="AlphaFoldDB" id="A0A2G8TF29"/>
<dbReference type="RefSeq" id="WP_099788717.1">
    <property type="nucleotide sequence ID" value="NZ_JBHLYV010000004.1"/>
</dbReference>
<reference evidence="1 2" key="1">
    <citation type="submission" date="2017-10" db="EMBL/GenBank/DDBJ databases">
        <title>Massilia psychrophilum sp. nov., a novel purple-pigmented bacterium isolated from Tianshan glacier, Xinjiang Municipality, China.</title>
        <authorList>
            <person name="Wang H."/>
        </authorList>
    </citation>
    <scope>NUCLEOTIDE SEQUENCE [LARGE SCALE GENOMIC DNA]</scope>
    <source>
        <strain evidence="1 2">JCM 30074</strain>
    </source>
</reference>
<evidence type="ECO:0000313" key="2">
    <source>
        <dbReference type="Proteomes" id="UP000230390"/>
    </source>
</evidence>
<sequence length="210" mass="23584">MAYPDNVFINCPFDADYDPLRRAIVFAVLDCGFTPRCALEATNGHHYRFENIKKIIKESKFGIHDISRTELDAVNSLPRFNMPLELGVFIGAASFGSRHHKDKNILILDKEPHRYQKFISDISGQDIQSHGNCERSVIDRVRTWLSTEARKVIPGGTHIADRYDQFKDELPALCDSLKLEAPKLTFAEHATIVAAWAAKEPLGASTAMAN</sequence>
<proteinExistence type="predicted"/>
<gene>
    <name evidence="1" type="ORF">CR105_12120</name>
</gene>
<evidence type="ECO:0000313" key="1">
    <source>
        <dbReference type="EMBL" id="PIL44656.1"/>
    </source>
</evidence>
<dbReference type="EMBL" id="PDOC01000006">
    <property type="protein sequence ID" value="PIL44656.1"/>
    <property type="molecule type" value="Genomic_DNA"/>
</dbReference>
<dbReference type="OrthoDB" id="7596615at2"/>
<organism evidence="1 2">
    <name type="scientific">Massilia eurypsychrophila</name>
    <dbReference type="NCBI Taxonomy" id="1485217"/>
    <lineage>
        <taxon>Bacteria</taxon>
        <taxon>Pseudomonadati</taxon>
        <taxon>Pseudomonadota</taxon>
        <taxon>Betaproteobacteria</taxon>
        <taxon>Burkholderiales</taxon>
        <taxon>Oxalobacteraceae</taxon>
        <taxon>Telluria group</taxon>
        <taxon>Massilia</taxon>
    </lineage>
</organism>
<dbReference type="Proteomes" id="UP000230390">
    <property type="component" value="Unassembled WGS sequence"/>
</dbReference>
<protein>
    <recommendedName>
        <fullName evidence="3">CD-NTase-associated protein 12/Pycsar effector protein TIR domain-containing protein</fullName>
    </recommendedName>
</protein>
<name>A0A2G8TF29_9BURK</name>
<keyword evidence="2" id="KW-1185">Reference proteome</keyword>
<evidence type="ECO:0008006" key="3">
    <source>
        <dbReference type="Google" id="ProtNLM"/>
    </source>
</evidence>